<evidence type="ECO:0000259" key="4">
    <source>
        <dbReference type="Pfam" id="PF00561"/>
    </source>
</evidence>
<evidence type="ECO:0000256" key="1">
    <source>
        <dbReference type="ARBA" id="ARBA00010088"/>
    </source>
</evidence>
<dbReference type="EMBL" id="CAFAAG010000001">
    <property type="protein sequence ID" value="CAB4782769.1"/>
    <property type="molecule type" value="Genomic_DNA"/>
</dbReference>
<dbReference type="Gene3D" id="3.40.50.1820">
    <property type="entry name" value="alpha/beta hydrolase"/>
    <property type="match status" value="1"/>
</dbReference>
<gene>
    <name evidence="5" type="ORF">UFOPK2975_00008</name>
</gene>
<organism evidence="5">
    <name type="scientific">freshwater metagenome</name>
    <dbReference type="NCBI Taxonomy" id="449393"/>
    <lineage>
        <taxon>unclassified sequences</taxon>
        <taxon>metagenomes</taxon>
        <taxon>ecological metagenomes</taxon>
    </lineage>
</organism>
<keyword evidence="3" id="KW-0378">Hydrolase</keyword>
<protein>
    <submittedName>
        <fullName evidence="5">Unannotated protein</fullName>
    </submittedName>
</protein>
<dbReference type="PROSITE" id="PS51257">
    <property type="entry name" value="PROKAR_LIPOPROTEIN"/>
    <property type="match status" value="1"/>
</dbReference>
<accession>A0A6J6WFG7</accession>
<evidence type="ECO:0000313" key="5">
    <source>
        <dbReference type="EMBL" id="CAB4782769.1"/>
    </source>
</evidence>
<feature type="domain" description="AB hydrolase-1" evidence="4">
    <location>
        <begin position="106"/>
        <end position="478"/>
    </location>
</feature>
<comment type="similarity">
    <text evidence="1">Belongs to the peptidase S33 family.</text>
</comment>
<dbReference type="AlphaFoldDB" id="A0A6J6WFG7"/>
<dbReference type="GO" id="GO:0016787">
    <property type="term" value="F:hydrolase activity"/>
    <property type="evidence" value="ECO:0007669"/>
    <property type="project" value="UniProtKB-KW"/>
</dbReference>
<reference evidence="5" key="1">
    <citation type="submission" date="2020-05" db="EMBL/GenBank/DDBJ databases">
        <authorList>
            <person name="Chiriac C."/>
            <person name="Salcher M."/>
            <person name="Ghai R."/>
            <person name="Kavagutti S V."/>
        </authorList>
    </citation>
    <scope>NUCLEOTIDE SEQUENCE</scope>
</reference>
<dbReference type="Pfam" id="PF00561">
    <property type="entry name" value="Abhydrolase_1"/>
    <property type="match status" value="1"/>
</dbReference>
<dbReference type="SUPFAM" id="SSF53474">
    <property type="entry name" value="alpha/beta-Hydrolases"/>
    <property type="match status" value="1"/>
</dbReference>
<evidence type="ECO:0000256" key="3">
    <source>
        <dbReference type="ARBA" id="ARBA00022801"/>
    </source>
</evidence>
<dbReference type="InterPro" id="IPR029058">
    <property type="entry name" value="AB_hydrolase_fold"/>
</dbReference>
<evidence type="ECO:0000256" key="2">
    <source>
        <dbReference type="ARBA" id="ARBA00022729"/>
    </source>
</evidence>
<name>A0A6J6WFG7_9ZZZZ</name>
<dbReference type="InterPro" id="IPR000073">
    <property type="entry name" value="AB_hydrolase_1"/>
</dbReference>
<dbReference type="InterPro" id="IPR051601">
    <property type="entry name" value="Serine_prot/Carboxylest_S33"/>
</dbReference>
<dbReference type="PANTHER" id="PTHR43248">
    <property type="entry name" value="2-SUCCINYL-6-HYDROXY-2,4-CYCLOHEXADIENE-1-CARBOXYLATE SYNTHASE"/>
    <property type="match status" value="1"/>
</dbReference>
<proteinExistence type="inferred from homology"/>
<keyword evidence="2" id="KW-0732">Signal</keyword>
<dbReference type="PANTHER" id="PTHR43248:SF29">
    <property type="entry name" value="TRIPEPTIDYL AMINOPEPTIDASE"/>
    <property type="match status" value="1"/>
</dbReference>
<sequence length="508" mass="53520">MKSHTLVLHKFTRVAVITALLALAGCGSSGTPDSASENSAPTTSAAPFVPASFVWKACDDSASTTSVQCSTLEVPYDYDNPSAGTFSLYVKLRPATNPSLRIGSMMVNPGGPGFGGSALADDSSYYFSTDLTDHFDIIAWDPRGTGKSTPSVDCVDDYDQYFGIDSPPDTPEEKQALIDASQAFNDECMANSGEILPYISTQASATDMNSIRQALGEDKISYFGFSYGSELGATWATMFPQTVRAAVLDGAVDPRATSAEEGMAQAKGFESQLATFLAACSKNKACEFYNGGRSEAAFDSLILDLDAKPLVVSADRTPVTQGVAFTAVAQAMYSDYYWPQLEKALADARQGDGAGLLKLYDDYYQRKDDGSYGNELEAFLAISCLDDPGATSIKEVDDAVQGFIAVAPRLGANFGYGYSCALWPVKPAVKVGVTGKGGGPIVVIGTTGDPATPLASTRKMAAALEQGILLIVEANQHTGYGANDCINTAVDSYLIDLTVPVSETTCSS</sequence>